<dbReference type="GeneID" id="108737620"/>
<keyword evidence="10 16" id="KW-0802">TPR repeat</keyword>
<feature type="transmembrane region" description="Helical" evidence="17">
    <location>
        <begin position="187"/>
        <end position="210"/>
    </location>
</feature>
<dbReference type="KEGG" id="apln:108737620"/>
<evidence type="ECO:0000256" key="2">
    <source>
        <dbReference type="ARBA" id="ARBA00004141"/>
    </source>
</evidence>
<evidence type="ECO:0000256" key="8">
    <source>
        <dbReference type="ARBA" id="ARBA00022692"/>
    </source>
</evidence>
<dbReference type="Pfam" id="PF08409">
    <property type="entry name" value="TMTC_DUF1736"/>
    <property type="match status" value="1"/>
</dbReference>
<dbReference type="InterPro" id="IPR019734">
    <property type="entry name" value="TPR_rpt"/>
</dbReference>
<dbReference type="PROSITE" id="PS50005">
    <property type="entry name" value="TPR"/>
    <property type="match status" value="1"/>
</dbReference>
<dbReference type="AlphaFoldDB" id="A0A7F5RC78"/>
<evidence type="ECO:0000256" key="1">
    <source>
        <dbReference type="ARBA" id="ARBA00003582"/>
    </source>
</evidence>
<comment type="catalytic activity">
    <reaction evidence="14">
        <text>a di-trans,poly-cis-dolichyl beta-D-mannosyl phosphate + L-threonyl-[protein] = 3-O-(alpha-D-mannosyl)-L-threonyl-[protein] + a di-trans,poly-cis-dolichyl phosphate + H(+)</text>
        <dbReference type="Rhea" id="RHEA:53396"/>
        <dbReference type="Rhea" id="RHEA-COMP:11060"/>
        <dbReference type="Rhea" id="RHEA-COMP:13547"/>
        <dbReference type="Rhea" id="RHEA-COMP:19498"/>
        <dbReference type="Rhea" id="RHEA-COMP:19501"/>
        <dbReference type="ChEBI" id="CHEBI:15378"/>
        <dbReference type="ChEBI" id="CHEBI:30013"/>
        <dbReference type="ChEBI" id="CHEBI:57683"/>
        <dbReference type="ChEBI" id="CHEBI:58211"/>
        <dbReference type="ChEBI" id="CHEBI:137323"/>
        <dbReference type="EC" id="2.4.1.109"/>
    </reaction>
</comment>
<dbReference type="GO" id="GO:0005783">
    <property type="term" value="C:endoplasmic reticulum"/>
    <property type="evidence" value="ECO:0007669"/>
    <property type="project" value="UniProtKB-SubCell"/>
</dbReference>
<evidence type="ECO:0000256" key="4">
    <source>
        <dbReference type="ARBA" id="ARBA00004922"/>
    </source>
</evidence>
<keyword evidence="11" id="KW-0256">Endoplasmic reticulum</keyword>
<dbReference type="InterPro" id="IPR011990">
    <property type="entry name" value="TPR-like_helical_dom_sf"/>
</dbReference>
<evidence type="ECO:0000256" key="5">
    <source>
        <dbReference type="ARBA" id="ARBA00007882"/>
    </source>
</evidence>
<reference evidence="20" key="1">
    <citation type="submission" date="2025-08" db="UniProtKB">
        <authorList>
            <consortium name="RefSeq"/>
        </authorList>
    </citation>
    <scope>IDENTIFICATION</scope>
    <source>
        <tissue evidence="20">Entire body</tissue>
    </source>
</reference>
<evidence type="ECO:0000256" key="9">
    <source>
        <dbReference type="ARBA" id="ARBA00022737"/>
    </source>
</evidence>
<evidence type="ECO:0000256" key="6">
    <source>
        <dbReference type="ARBA" id="ARBA00012839"/>
    </source>
</evidence>
<evidence type="ECO:0000313" key="20">
    <source>
        <dbReference type="RefSeq" id="XP_025833576.1"/>
    </source>
</evidence>
<dbReference type="InParanoid" id="A0A7F5RC78"/>
<comment type="function">
    <text evidence="1">Transfers mannosyl residues to the hydroxyl group of serine or threonine residues.</text>
</comment>
<feature type="transmembrane region" description="Helical" evidence="17">
    <location>
        <begin position="77"/>
        <end position="96"/>
    </location>
</feature>
<evidence type="ECO:0000256" key="15">
    <source>
        <dbReference type="ARBA" id="ARBA00045102"/>
    </source>
</evidence>
<dbReference type="Gene3D" id="1.25.40.10">
    <property type="entry name" value="Tetratricopeptide repeat domain"/>
    <property type="match status" value="2"/>
</dbReference>
<gene>
    <name evidence="20" type="primary">LOC108737620</name>
</gene>
<evidence type="ECO:0000256" key="13">
    <source>
        <dbReference type="ARBA" id="ARBA00023136"/>
    </source>
</evidence>
<evidence type="ECO:0000256" key="16">
    <source>
        <dbReference type="PROSITE-ProRule" id="PRU00339"/>
    </source>
</evidence>
<comment type="catalytic activity">
    <reaction evidence="15">
        <text>a di-trans,poly-cis-dolichyl beta-D-mannosyl phosphate + L-seryl-[protein] = 3-O-(alpha-D-mannosyl)-L-seryl-[protein] + a di-trans,poly-cis-dolichyl phosphate + H(+)</text>
        <dbReference type="Rhea" id="RHEA:17377"/>
        <dbReference type="Rhea" id="RHEA-COMP:9863"/>
        <dbReference type="Rhea" id="RHEA-COMP:13546"/>
        <dbReference type="Rhea" id="RHEA-COMP:19498"/>
        <dbReference type="Rhea" id="RHEA-COMP:19501"/>
        <dbReference type="ChEBI" id="CHEBI:15378"/>
        <dbReference type="ChEBI" id="CHEBI:29999"/>
        <dbReference type="ChEBI" id="CHEBI:57683"/>
        <dbReference type="ChEBI" id="CHEBI:58211"/>
        <dbReference type="ChEBI" id="CHEBI:137321"/>
        <dbReference type="EC" id="2.4.1.109"/>
    </reaction>
</comment>
<keyword evidence="9" id="KW-0677">Repeat</keyword>
<keyword evidence="7" id="KW-0808">Transferase</keyword>
<organism evidence="19 20">
    <name type="scientific">Agrilus planipennis</name>
    <name type="common">Emerald ash borer</name>
    <name type="synonym">Agrilus marcopoli</name>
    <dbReference type="NCBI Taxonomy" id="224129"/>
    <lineage>
        <taxon>Eukaryota</taxon>
        <taxon>Metazoa</taxon>
        <taxon>Ecdysozoa</taxon>
        <taxon>Arthropoda</taxon>
        <taxon>Hexapoda</taxon>
        <taxon>Insecta</taxon>
        <taxon>Pterygota</taxon>
        <taxon>Neoptera</taxon>
        <taxon>Endopterygota</taxon>
        <taxon>Coleoptera</taxon>
        <taxon>Polyphaga</taxon>
        <taxon>Elateriformia</taxon>
        <taxon>Buprestoidea</taxon>
        <taxon>Buprestidae</taxon>
        <taxon>Agrilinae</taxon>
        <taxon>Agrilus</taxon>
    </lineage>
</organism>
<keyword evidence="19" id="KW-1185">Reference proteome</keyword>
<dbReference type="InterPro" id="IPR013618">
    <property type="entry name" value="TMTC_DUF1736"/>
</dbReference>
<dbReference type="Proteomes" id="UP000192223">
    <property type="component" value="Unplaced"/>
</dbReference>
<dbReference type="InterPro" id="IPR052943">
    <property type="entry name" value="TMTC_O-mannosyl-trnsfr"/>
</dbReference>
<comment type="similarity">
    <text evidence="5">Belongs to the TMTC family.</text>
</comment>
<dbReference type="GO" id="GO:0016020">
    <property type="term" value="C:membrane"/>
    <property type="evidence" value="ECO:0007669"/>
    <property type="project" value="UniProtKB-SubCell"/>
</dbReference>
<feature type="transmembrane region" description="Helical" evidence="17">
    <location>
        <begin position="116"/>
        <end position="136"/>
    </location>
</feature>
<dbReference type="SMART" id="SM00028">
    <property type="entry name" value="TPR"/>
    <property type="match status" value="4"/>
</dbReference>
<evidence type="ECO:0000256" key="17">
    <source>
        <dbReference type="SAM" id="Phobius"/>
    </source>
</evidence>
<evidence type="ECO:0000313" key="19">
    <source>
        <dbReference type="Proteomes" id="UP000192223"/>
    </source>
</evidence>
<evidence type="ECO:0000259" key="18">
    <source>
        <dbReference type="Pfam" id="PF08409"/>
    </source>
</evidence>
<keyword evidence="13 17" id="KW-0472">Membrane</keyword>
<evidence type="ECO:0000256" key="7">
    <source>
        <dbReference type="ARBA" id="ARBA00022679"/>
    </source>
</evidence>
<dbReference type="PANTHER" id="PTHR44809">
    <property type="match status" value="1"/>
</dbReference>
<evidence type="ECO:0000256" key="14">
    <source>
        <dbReference type="ARBA" id="ARBA00045085"/>
    </source>
</evidence>
<dbReference type="Pfam" id="PF00515">
    <property type="entry name" value="TPR_1"/>
    <property type="match status" value="1"/>
</dbReference>
<evidence type="ECO:0000256" key="3">
    <source>
        <dbReference type="ARBA" id="ARBA00004240"/>
    </source>
</evidence>
<comment type="subcellular location">
    <subcellularLocation>
        <location evidence="3">Endoplasmic reticulum</location>
    </subcellularLocation>
    <subcellularLocation>
        <location evidence="2">Membrane</location>
        <topology evidence="2">Multi-pass membrane protein</topology>
    </subcellularLocation>
</comment>
<dbReference type="UniPathway" id="UPA00378"/>
<feature type="transmembrane region" description="Helical" evidence="17">
    <location>
        <begin position="217"/>
        <end position="237"/>
    </location>
</feature>
<feature type="transmembrane region" description="Helical" evidence="17">
    <location>
        <begin position="157"/>
        <end position="175"/>
    </location>
</feature>
<dbReference type="SUPFAM" id="SSF48452">
    <property type="entry name" value="TPR-like"/>
    <property type="match status" value="1"/>
</dbReference>
<evidence type="ECO:0000256" key="10">
    <source>
        <dbReference type="ARBA" id="ARBA00022803"/>
    </source>
</evidence>
<sequence>MLEADSSCFKWNQEKRYLWTSVLFGGLSMLAKETGITVFPLNLVFDMYLSWPSIKEAIYEAKWSKETQQFTSRSFKILASLGLLLCARLALLQGSLPKFSPQDNPTAFHPSFAVRFLTFCYLAAFNWWLLLCPATLSHDWQMGSIPLVTSVTDSRNLVTFLFFICALLLVIRSLMDFESQKHSPLVLGLLLLVIPFIPATNLLVTVGFVVAERVLYIPSLGCILLVVYGMKILWNTYPRNRPTLNGLIAFLIVMSSLRTVVRNRDWRSRESLLRSGLSILPHNAKMHYNYANFLRDSSSVELARMHYKRALKLWPTYASAYNNLGTLLANESEAESHFLSAIHYSSDHINAHYNLGQLYRKLNRTSEATYMLKRCIKLDPTFTLAYLELARLKGSSDLSVGPLLEQVVSVNSDDSYYILLYAHWLLSKGRRHSALIFYSKALSVNPSYQPALLGTLRVLKKLGQSSRLFQLQNRFYSLNRQRRGEIQLPHTFLEDLQIKSELIGKARLYDGHVSDSKDKRNATSPNISSKYSSLLSSYCEKSNKKPATTGEVKSLTKPSKSNLTIQKSSTFCLV</sequence>
<comment type="pathway">
    <text evidence="4">Protein modification; protein glycosylation.</text>
</comment>
<dbReference type="RefSeq" id="XP_025833576.1">
    <property type="nucleotide sequence ID" value="XM_025977791.1"/>
</dbReference>
<keyword evidence="12 17" id="KW-1133">Transmembrane helix</keyword>
<feature type="domain" description="DUF1736" evidence="18">
    <location>
        <begin position="94"/>
        <end position="166"/>
    </location>
</feature>
<evidence type="ECO:0000256" key="11">
    <source>
        <dbReference type="ARBA" id="ARBA00022824"/>
    </source>
</evidence>
<dbReference type="PANTHER" id="PTHR44809:SF1">
    <property type="entry name" value="PROTEIN O-MANNOSYL-TRANSFERASE TMTC1"/>
    <property type="match status" value="1"/>
</dbReference>
<proteinExistence type="inferred from homology"/>
<dbReference type="EC" id="2.4.1.109" evidence="6"/>
<protein>
    <recommendedName>
        <fullName evidence="6">dolichyl-phosphate-mannose--protein mannosyltransferase</fullName>
        <ecNumber evidence="6">2.4.1.109</ecNumber>
    </recommendedName>
</protein>
<evidence type="ECO:0000256" key="12">
    <source>
        <dbReference type="ARBA" id="ARBA00022989"/>
    </source>
</evidence>
<dbReference type="OrthoDB" id="1658288at2759"/>
<name>A0A7F5RC78_AGRPL</name>
<dbReference type="GO" id="GO:0004169">
    <property type="term" value="F:dolichyl-phosphate-mannose-protein mannosyltransferase activity"/>
    <property type="evidence" value="ECO:0007669"/>
    <property type="project" value="UniProtKB-EC"/>
</dbReference>
<accession>A0A7F5RC78</accession>
<keyword evidence="8 17" id="KW-0812">Transmembrane</keyword>
<feature type="repeat" description="TPR" evidence="16">
    <location>
        <begin position="349"/>
        <end position="382"/>
    </location>
</feature>